<feature type="compositionally biased region" description="Basic residues" evidence="1">
    <location>
        <begin position="118"/>
        <end position="127"/>
    </location>
</feature>
<gene>
    <name evidence="2" type="ORF">PXEA_LOCUS30905</name>
</gene>
<name>A0A448XIH4_9PLAT</name>
<evidence type="ECO:0000313" key="2">
    <source>
        <dbReference type="EMBL" id="VEL37465.1"/>
    </source>
</evidence>
<feature type="region of interest" description="Disordered" evidence="1">
    <location>
        <begin position="283"/>
        <end position="340"/>
    </location>
</feature>
<proteinExistence type="predicted"/>
<protein>
    <submittedName>
        <fullName evidence="2">Uncharacterized protein</fullName>
    </submittedName>
</protein>
<feature type="region of interest" description="Disordered" evidence="1">
    <location>
        <begin position="368"/>
        <end position="446"/>
    </location>
</feature>
<reference evidence="2" key="1">
    <citation type="submission" date="2018-11" db="EMBL/GenBank/DDBJ databases">
        <authorList>
            <consortium name="Pathogen Informatics"/>
        </authorList>
    </citation>
    <scope>NUCLEOTIDE SEQUENCE</scope>
</reference>
<feature type="region of interest" description="Disordered" evidence="1">
    <location>
        <begin position="95"/>
        <end position="127"/>
    </location>
</feature>
<comment type="caution">
    <text evidence="2">The sequence shown here is derived from an EMBL/GenBank/DDBJ whole genome shotgun (WGS) entry which is preliminary data.</text>
</comment>
<accession>A0A448XIH4</accession>
<dbReference type="EMBL" id="CAAALY010255071">
    <property type="protein sequence ID" value="VEL37465.1"/>
    <property type="molecule type" value="Genomic_DNA"/>
</dbReference>
<feature type="compositionally biased region" description="Low complexity" evidence="1">
    <location>
        <begin position="401"/>
        <end position="410"/>
    </location>
</feature>
<sequence>MLNQHWLSQQPSSGVSVPTVATSNSGGPTTNPNTAATTAADAAAAVAAAYHKLSSGSSLYQLEASLPPAGGGKTVRPAQSKQDVIQTPFQQPLLQEHHPHHHHQQQQQQQQLQQHLKQPQHHYQPHHSHVHYGLLATLSDAGSVGSGGKTTATSSPANSTNLMGPSVFASIAGLGQQQQLYTVQTEGGKMSLSQGHYLQSLAAYAPASSTVQAYPHQYHLQQAHQHHHQHHPQSQAQQQHQHQQQQQHFHSVGAGNTMTGAEATGLSQAYLYASSGNSAGLMATPLSEPVDRQQATPSSMGRRSVKKTSKRQTVSQATGPTDEVALAMPDSAPGLVGRSSELDPMISPNCRLYPFGQEHVRDLHHLHQDHLQHQLQQQSEAFHRVQMSHQSAISPGERRAPSASGRAGSSVRLEAPAKPVGPGARQKTTAFEGKLKPARPVSSGRVKEASSTAAVIATESALAGLEASRRRFSARSTGHLAGCSRDRDNDELDFQHEAKVLATRRVPTSIGASSLRKAFSPMGSSPGVAGPHLSTSELANDEIRWKAKTTIPSKKLVSGVGQAKSPLGEMRPDTRYK</sequence>
<feature type="compositionally biased region" description="Polar residues" evidence="1">
    <location>
        <begin position="1"/>
        <end position="33"/>
    </location>
</feature>
<dbReference type="Proteomes" id="UP000784294">
    <property type="component" value="Unassembled WGS sequence"/>
</dbReference>
<evidence type="ECO:0000313" key="3">
    <source>
        <dbReference type="Proteomes" id="UP000784294"/>
    </source>
</evidence>
<feature type="region of interest" description="Disordered" evidence="1">
    <location>
        <begin position="1"/>
        <end position="35"/>
    </location>
</feature>
<feature type="region of interest" description="Disordered" evidence="1">
    <location>
        <begin position="220"/>
        <end position="259"/>
    </location>
</feature>
<evidence type="ECO:0000256" key="1">
    <source>
        <dbReference type="SAM" id="MobiDB-lite"/>
    </source>
</evidence>
<keyword evidence="3" id="KW-1185">Reference proteome</keyword>
<feature type="compositionally biased region" description="Low complexity" evidence="1">
    <location>
        <begin position="105"/>
        <end position="117"/>
    </location>
</feature>
<feature type="region of interest" description="Disordered" evidence="1">
    <location>
        <begin position="556"/>
        <end position="577"/>
    </location>
</feature>
<dbReference type="AlphaFoldDB" id="A0A448XIH4"/>
<organism evidence="2 3">
    <name type="scientific">Protopolystoma xenopodis</name>
    <dbReference type="NCBI Taxonomy" id="117903"/>
    <lineage>
        <taxon>Eukaryota</taxon>
        <taxon>Metazoa</taxon>
        <taxon>Spiralia</taxon>
        <taxon>Lophotrochozoa</taxon>
        <taxon>Platyhelminthes</taxon>
        <taxon>Monogenea</taxon>
        <taxon>Polyopisthocotylea</taxon>
        <taxon>Polystomatidea</taxon>
        <taxon>Polystomatidae</taxon>
        <taxon>Protopolystoma</taxon>
    </lineage>
</organism>
<feature type="compositionally biased region" description="Low complexity" evidence="1">
    <location>
        <begin position="232"/>
        <end position="248"/>
    </location>
</feature>